<organism evidence="4 5">
    <name type="scientific">Falsiroseomonas bella</name>
    <dbReference type="NCBI Taxonomy" id="2184016"/>
    <lineage>
        <taxon>Bacteria</taxon>
        <taxon>Pseudomonadati</taxon>
        <taxon>Pseudomonadota</taxon>
        <taxon>Alphaproteobacteria</taxon>
        <taxon>Acetobacterales</taxon>
        <taxon>Roseomonadaceae</taxon>
        <taxon>Falsiroseomonas</taxon>
    </lineage>
</organism>
<dbReference type="Pfam" id="PF00512">
    <property type="entry name" value="HisKA"/>
    <property type="match status" value="1"/>
</dbReference>
<dbReference type="Proteomes" id="UP000245765">
    <property type="component" value="Unassembled WGS sequence"/>
</dbReference>
<sequence length="215" mass="22793">MDDETRAAPRQGNDLVPLRHDSLRRAAPAVQHEVNNAMMVLASNLEMLGRSAAEGAPRRQLDRALEAARRLDATVRGYLDAARREAEEPALASPTAVLQQALPLLRVALGGRYGFDVEAEGGESLPAIRLDRARLDLALLRLVQHAARVMPAGSRIAARGERRAGTEEVALVLRLPPGAEPAGEVAALLAEAAGATGGRLERAPGGIALVWPRAP</sequence>
<dbReference type="InterPro" id="IPR036097">
    <property type="entry name" value="HisK_dim/P_sf"/>
</dbReference>
<dbReference type="OrthoDB" id="7268980at2"/>
<dbReference type="Gene3D" id="3.30.565.10">
    <property type="entry name" value="Histidine kinase-like ATPase, C-terminal domain"/>
    <property type="match status" value="1"/>
</dbReference>
<comment type="caution">
    <text evidence="4">The sequence shown here is derived from an EMBL/GenBank/DDBJ whole genome shotgun (WGS) entry which is preliminary data.</text>
</comment>
<protein>
    <recommendedName>
        <fullName evidence="2">histidine kinase</fullName>
        <ecNumber evidence="2">2.7.13.3</ecNumber>
    </recommendedName>
</protein>
<keyword evidence="5" id="KW-1185">Reference proteome</keyword>
<evidence type="ECO:0000313" key="5">
    <source>
        <dbReference type="Proteomes" id="UP000245765"/>
    </source>
</evidence>
<proteinExistence type="predicted"/>
<reference evidence="5" key="1">
    <citation type="submission" date="2018-05" db="EMBL/GenBank/DDBJ databases">
        <authorList>
            <person name="Du Z."/>
            <person name="Wang X."/>
        </authorList>
    </citation>
    <scope>NUCLEOTIDE SEQUENCE [LARGE SCALE GENOMIC DNA]</scope>
    <source>
        <strain evidence="5">CQN31</strain>
    </source>
</reference>
<dbReference type="RefSeq" id="WP_109868604.1">
    <property type="nucleotide sequence ID" value="NZ_QGNA01000001.1"/>
</dbReference>
<dbReference type="InterPro" id="IPR036890">
    <property type="entry name" value="HATPase_C_sf"/>
</dbReference>
<comment type="catalytic activity">
    <reaction evidence="1">
        <text>ATP + protein L-histidine = ADP + protein N-phospho-L-histidine.</text>
        <dbReference type="EC" id="2.7.13.3"/>
    </reaction>
</comment>
<accession>A0A317FHY5</accession>
<dbReference type="EMBL" id="QGNA01000001">
    <property type="protein sequence ID" value="PWS37982.1"/>
    <property type="molecule type" value="Genomic_DNA"/>
</dbReference>
<gene>
    <name evidence="4" type="ORF">DFH01_01315</name>
</gene>
<feature type="domain" description="Signal transduction histidine kinase dimerisation/phosphoacceptor" evidence="3">
    <location>
        <begin position="22"/>
        <end position="87"/>
    </location>
</feature>
<evidence type="ECO:0000313" key="4">
    <source>
        <dbReference type="EMBL" id="PWS37982.1"/>
    </source>
</evidence>
<name>A0A317FHY5_9PROT</name>
<dbReference type="InterPro" id="IPR003661">
    <property type="entry name" value="HisK_dim/P_dom"/>
</dbReference>
<dbReference type="SUPFAM" id="SSF47384">
    <property type="entry name" value="Homodimeric domain of signal transducing histidine kinase"/>
    <property type="match status" value="1"/>
</dbReference>
<dbReference type="GO" id="GO:0000155">
    <property type="term" value="F:phosphorelay sensor kinase activity"/>
    <property type="evidence" value="ECO:0007669"/>
    <property type="project" value="InterPro"/>
</dbReference>
<dbReference type="CDD" id="cd00082">
    <property type="entry name" value="HisKA"/>
    <property type="match status" value="1"/>
</dbReference>
<evidence type="ECO:0000256" key="1">
    <source>
        <dbReference type="ARBA" id="ARBA00000085"/>
    </source>
</evidence>
<evidence type="ECO:0000259" key="3">
    <source>
        <dbReference type="SMART" id="SM00388"/>
    </source>
</evidence>
<evidence type="ECO:0000256" key="2">
    <source>
        <dbReference type="ARBA" id="ARBA00012438"/>
    </source>
</evidence>
<dbReference type="SMART" id="SM00388">
    <property type="entry name" value="HisKA"/>
    <property type="match status" value="1"/>
</dbReference>
<dbReference type="EC" id="2.7.13.3" evidence="2"/>
<dbReference type="AlphaFoldDB" id="A0A317FHY5"/>